<dbReference type="STRING" id="1203610.HMPREF1536_00821"/>
<accession>A0A0F5JNW4</accession>
<comment type="caution">
    <text evidence="1">The sequence shown here is derived from an EMBL/GenBank/DDBJ whole genome shotgun (WGS) entry which is preliminary data.</text>
</comment>
<sequence length="33" mass="4073">MCCQTHEQLLKTQNKLLYEYLRLTKKKPDKYTI</sequence>
<proteinExistence type="predicted"/>
<dbReference type="Proteomes" id="UP000033035">
    <property type="component" value="Unassembled WGS sequence"/>
</dbReference>
<dbReference type="HOGENOM" id="CLU_3383121_0_0_10"/>
<protein>
    <submittedName>
        <fullName evidence="1">Uncharacterized protein</fullName>
    </submittedName>
</protein>
<keyword evidence="2" id="KW-1185">Reference proteome</keyword>
<dbReference type="PATRIC" id="fig|1203610.3.peg.845"/>
<organism evidence="1 2">
    <name type="scientific">Parabacteroides gordonii MS-1 = DSM 23371</name>
    <dbReference type="NCBI Taxonomy" id="1203610"/>
    <lineage>
        <taxon>Bacteria</taxon>
        <taxon>Pseudomonadati</taxon>
        <taxon>Bacteroidota</taxon>
        <taxon>Bacteroidia</taxon>
        <taxon>Bacteroidales</taxon>
        <taxon>Tannerellaceae</taxon>
        <taxon>Parabacteroides</taxon>
    </lineage>
</organism>
<evidence type="ECO:0000313" key="1">
    <source>
        <dbReference type="EMBL" id="KKB59280.1"/>
    </source>
</evidence>
<name>A0A0F5JNW4_9BACT</name>
<evidence type="ECO:0000313" key="2">
    <source>
        <dbReference type="Proteomes" id="UP000033035"/>
    </source>
</evidence>
<gene>
    <name evidence="1" type="ORF">HMPREF1536_00821</name>
</gene>
<dbReference type="AlphaFoldDB" id="A0A0F5JNW4"/>
<reference evidence="1 2" key="1">
    <citation type="submission" date="2013-04" db="EMBL/GenBank/DDBJ databases">
        <title>The Genome Sequence of Parabacteroides gordonii DSM 23371.</title>
        <authorList>
            <consortium name="The Broad Institute Genomics Platform"/>
            <person name="Earl A."/>
            <person name="Ward D."/>
            <person name="Feldgarden M."/>
            <person name="Gevers D."/>
            <person name="Martens E."/>
            <person name="Sakamoto M."/>
            <person name="Benno Y."/>
            <person name="Suzuki N."/>
            <person name="Matsunaga N."/>
            <person name="Koshihara K."/>
            <person name="Seki M."/>
            <person name="Komiya H."/>
            <person name="Walker B."/>
            <person name="Young S."/>
            <person name="Zeng Q."/>
            <person name="Gargeya S."/>
            <person name="Fitzgerald M."/>
            <person name="Haas B."/>
            <person name="Abouelleil A."/>
            <person name="Allen A.W."/>
            <person name="Alvarado L."/>
            <person name="Arachchi H.M."/>
            <person name="Berlin A.M."/>
            <person name="Chapman S.B."/>
            <person name="Gainer-Dewar J."/>
            <person name="Goldberg J."/>
            <person name="Griggs A."/>
            <person name="Gujja S."/>
            <person name="Hansen M."/>
            <person name="Howarth C."/>
            <person name="Imamovic A."/>
            <person name="Ireland A."/>
            <person name="Larimer J."/>
            <person name="McCowan C."/>
            <person name="Murphy C."/>
            <person name="Pearson M."/>
            <person name="Poon T.W."/>
            <person name="Priest M."/>
            <person name="Roberts A."/>
            <person name="Saif S."/>
            <person name="Shea T."/>
            <person name="Sisk P."/>
            <person name="Sykes S."/>
            <person name="Wortman J."/>
            <person name="Nusbaum C."/>
            <person name="Birren B."/>
        </authorList>
    </citation>
    <scope>NUCLEOTIDE SEQUENCE [LARGE SCALE GENOMIC DNA]</scope>
    <source>
        <strain evidence="1 2">MS-1</strain>
    </source>
</reference>
<dbReference type="EMBL" id="AQHW01000005">
    <property type="protein sequence ID" value="KKB59280.1"/>
    <property type="molecule type" value="Genomic_DNA"/>
</dbReference>